<feature type="transmembrane region" description="Helical" evidence="6">
    <location>
        <begin position="262"/>
        <end position="279"/>
    </location>
</feature>
<evidence type="ECO:0000313" key="8">
    <source>
        <dbReference type="Proteomes" id="UP000186341"/>
    </source>
</evidence>
<keyword evidence="2" id="KW-1003">Cell membrane</keyword>
<dbReference type="InterPro" id="IPR001851">
    <property type="entry name" value="ABC_transp_permease"/>
</dbReference>
<feature type="transmembrane region" description="Helical" evidence="6">
    <location>
        <begin position="233"/>
        <end position="256"/>
    </location>
</feature>
<comment type="subcellular location">
    <subcellularLocation>
        <location evidence="1">Cell membrane</location>
        <topology evidence="1">Multi-pass membrane protein</topology>
    </subcellularLocation>
</comment>
<comment type="caution">
    <text evidence="7">The sequence shown here is derived from an EMBL/GenBank/DDBJ whole genome shotgun (WGS) entry which is preliminary data.</text>
</comment>
<reference evidence="7 8" key="1">
    <citation type="submission" date="2016-11" db="EMBL/GenBank/DDBJ databases">
        <title>Description of two novel members of the family Erysipelotrichaceae: Ileibacterium lipovorans gen. nov., sp. nov. and Dubosiella newyorkensis, gen. nov., sp. nov.</title>
        <authorList>
            <person name="Cox L.M."/>
            <person name="Sohn J."/>
            <person name="Tyrrell K.L."/>
            <person name="Citron D.M."/>
            <person name="Lawson P.A."/>
            <person name="Patel N.B."/>
            <person name="Iizumi T."/>
            <person name="Perez-Perez G.I."/>
            <person name="Goldstein E.J."/>
            <person name="Blaser M.J."/>
        </authorList>
    </citation>
    <scope>NUCLEOTIDE SEQUENCE [LARGE SCALE GENOMIC DNA]</scope>
    <source>
        <strain evidence="7 8">NYU-BL-A3</strain>
    </source>
</reference>
<evidence type="ECO:0000256" key="4">
    <source>
        <dbReference type="ARBA" id="ARBA00022989"/>
    </source>
</evidence>
<dbReference type="GeneID" id="82203842"/>
<dbReference type="OrthoDB" id="9778389at2"/>
<dbReference type="AlphaFoldDB" id="A0A1U7ND29"/>
<feature type="transmembrane region" description="Helical" evidence="6">
    <location>
        <begin position="59"/>
        <end position="78"/>
    </location>
</feature>
<feature type="transmembrane region" description="Helical" evidence="6">
    <location>
        <begin position="87"/>
        <end position="105"/>
    </location>
</feature>
<evidence type="ECO:0000256" key="6">
    <source>
        <dbReference type="SAM" id="Phobius"/>
    </source>
</evidence>
<keyword evidence="8" id="KW-1185">Reference proteome</keyword>
<feature type="transmembrane region" description="Helical" evidence="6">
    <location>
        <begin position="205"/>
        <end position="226"/>
    </location>
</feature>
<feature type="transmembrane region" description="Helical" evidence="6">
    <location>
        <begin position="131"/>
        <end position="149"/>
    </location>
</feature>
<evidence type="ECO:0000256" key="1">
    <source>
        <dbReference type="ARBA" id="ARBA00004651"/>
    </source>
</evidence>
<dbReference type="PANTHER" id="PTHR32196:SF69">
    <property type="entry name" value="BRANCHED-CHAIN AMINO ACID TRANSPORT SYSTEM, PERMEASE PROTEIN"/>
    <property type="match status" value="1"/>
</dbReference>
<evidence type="ECO:0000256" key="3">
    <source>
        <dbReference type="ARBA" id="ARBA00022692"/>
    </source>
</evidence>
<feature type="transmembrane region" description="Helical" evidence="6">
    <location>
        <begin position="12"/>
        <end position="30"/>
    </location>
</feature>
<evidence type="ECO:0000313" key="7">
    <source>
        <dbReference type="EMBL" id="OLU36749.1"/>
    </source>
</evidence>
<dbReference type="Proteomes" id="UP000186341">
    <property type="component" value="Unassembled WGS sequence"/>
</dbReference>
<evidence type="ECO:0000256" key="5">
    <source>
        <dbReference type="ARBA" id="ARBA00023136"/>
    </source>
</evidence>
<organism evidence="7 8">
    <name type="scientific">Ileibacterium valens</name>
    <dbReference type="NCBI Taxonomy" id="1862668"/>
    <lineage>
        <taxon>Bacteria</taxon>
        <taxon>Bacillati</taxon>
        <taxon>Bacillota</taxon>
        <taxon>Erysipelotrichia</taxon>
        <taxon>Erysipelotrichales</taxon>
        <taxon>Erysipelotrichaceae</taxon>
        <taxon>Ileibacterium</taxon>
    </lineage>
</organism>
<keyword evidence="5 6" id="KW-0472">Membrane</keyword>
<dbReference type="EMBL" id="MPJW01000260">
    <property type="protein sequence ID" value="OLU36749.1"/>
    <property type="molecule type" value="Genomic_DNA"/>
</dbReference>
<feature type="transmembrane region" description="Helical" evidence="6">
    <location>
        <begin position="179"/>
        <end position="199"/>
    </location>
</feature>
<dbReference type="RefSeq" id="WP_075820983.1">
    <property type="nucleotide sequence ID" value="NZ_CAJUTZ010000013.1"/>
</dbReference>
<dbReference type="CDD" id="cd06574">
    <property type="entry name" value="TM_PBP1_branched-chain-AA_like"/>
    <property type="match status" value="1"/>
</dbReference>
<gene>
    <name evidence="7" type="ORF">BO222_11945</name>
</gene>
<name>A0A1U7ND29_9FIRM</name>
<sequence length="291" mass="30486">MSTAIILRAIQLGLVFAVLSLGEYITVGIMDNPDLTVDGSFVTGGAVCAMMTIAGFPNLGLFAAFIAGILCGCVTAFLQTKMKIQPLLAGILTMTGLYSVNLRIMNGSPNVTLHASGMSDHTILSNDATRLYVLLAIVIALILAMYLFFKTSIGLMLRATGDNEEMVSSSSINVDNMKFLGLGLSNGLVALSGALLVQFQNFADVTGGTGMLVLGLAGIIIGEAILRPKGIGMGLIAAALGAVLYRLLYTFALQLGFAATDMNLVSSVLVAVTISIPYLQKLAKKRKSEHA</sequence>
<keyword evidence="4 6" id="KW-1133">Transmembrane helix</keyword>
<evidence type="ECO:0000256" key="2">
    <source>
        <dbReference type="ARBA" id="ARBA00022475"/>
    </source>
</evidence>
<dbReference type="GO" id="GO:0005886">
    <property type="term" value="C:plasma membrane"/>
    <property type="evidence" value="ECO:0007669"/>
    <property type="project" value="UniProtKB-SubCell"/>
</dbReference>
<keyword evidence="3 6" id="KW-0812">Transmembrane</keyword>
<dbReference type="GO" id="GO:0022857">
    <property type="term" value="F:transmembrane transporter activity"/>
    <property type="evidence" value="ECO:0007669"/>
    <property type="project" value="InterPro"/>
</dbReference>
<accession>A0A1U7ND29</accession>
<proteinExistence type="predicted"/>
<dbReference type="PANTHER" id="PTHR32196">
    <property type="entry name" value="ABC TRANSPORTER PERMEASE PROTEIN YPHD-RELATED-RELATED"/>
    <property type="match status" value="1"/>
</dbReference>
<protein>
    <submittedName>
        <fullName evidence="7">ABC transporter permease</fullName>
    </submittedName>
</protein>
<dbReference type="Pfam" id="PF02653">
    <property type="entry name" value="BPD_transp_2"/>
    <property type="match status" value="1"/>
</dbReference>